<dbReference type="EMBL" id="BMAO01037283">
    <property type="protein sequence ID" value="GFR16656.1"/>
    <property type="molecule type" value="Genomic_DNA"/>
</dbReference>
<name>A0A8X6JR95_TRICU</name>
<protein>
    <submittedName>
        <fullName evidence="1">Uncharacterized protein</fullName>
    </submittedName>
</protein>
<evidence type="ECO:0000313" key="2">
    <source>
        <dbReference type="Proteomes" id="UP000887116"/>
    </source>
</evidence>
<gene>
    <name evidence="1" type="ORF">TNCT_469441</name>
</gene>
<sequence>MGNNDVRQHKLQIILSRIVKFPIDGVAVQQTSYRQWLFTTFSNPKTLQSVEYSKSSLTPGTCQRMHPFRCVKVVGCLPRRRSGPDL</sequence>
<dbReference type="Proteomes" id="UP000887116">
    <property type="component" value="Unassembled WGS sequence"/>
</dbReference>
<organism evidence="1 2">
    <name type="scientific">Trichonephila clavata</name>
    <name type="common">Joro spider</name>
    <name type="synonym">Nephila clavata</name>
    <dbReference type="NCBI Taxonomy" id="2740835"/>
    <lineage>
        <taxon>Eukaryota</taxon>
        <taxon>Metazoa</taxon>
        <taxon>Ecdysozoa</taxon>
        <taxon>Arthropoda</taxon>
        <taxon>Chelicerata</taxon>
        <taxon>Arachnida</taxon>
        <taxon>Araneae</taxon>
        <taxon>Araneomorphae</taxon>
        <taxon>Entelegynae</taxon>
        <taxon>Araneoidea</taxon>
        <taxon>Nephilidae</taxon>
        <taxon>Trichonephila</taxon>
    </lineage>
</organism>
<accession>A0A8X6JR95</accession>
<reference evidence="1" key="1">
    <citation type="submission" date="2020-07" db="EMBL/GenBank/DDBJ databases">
        <title>Multicomponent nature underlies the extraordinary mechanical properties of spider dragline silk.</title>
        <authorList>
            <person name="Kono N."/>
            <person name="Nakamura H."/>
            <person name="Mori M."/>
            <person name="Yoshida Y."/>
            <person name="Ohtoshi R."/>
            <person name="Malay A.D."/>
            <person name="Moran D.A.P."/>
            <person name="Tomita M."/>
            <person name="Numata K."/>
            <person name="Arakawa K."/>
        </authorList>
    </citation>
    <scope>NUCLEOTIDE SEQUENCE</scope>
</reference>
<comment type="caution">
    <text evidence="1">The sequence shown here is derived from an EMBL/GenBank/DDBJ whole genome shotgun (WGS) entry which is preliminary data.</text>
</comment>
<dbReference type="AlphaFoldDB" id="A0A8X6JR95"/>
<proteinExistence type="predicted"/>
<evidence type="ECO:0000313" key="1">
    <source>
        <dbReference type="EMBL" id="GFR16656.1"/>
    </source>
</evidence>
<keyword evidence="2" id="KW-1185">Reference proteome</keyword>